<gene>
    <name evidence="2" type="ORF">CQW23_01266</name>
</gene>
<keyword evidence="3" id="KW-1185">Reference proteome</keyword>
<evidence type="ECO:0000256" key="1">
    <source>
        <dbReference type="SAM" id="MobiDB-lite"/>
    </source>
</evidence>
<organism evidence="2 3">
    <name type="scientific">Capsicum baccatum</name>
    <name type="common">Peruvian pepper</name>
    <dbReference type="NCBI Taxonomy" id="33114"/>
    <lineage>
        <taxon>Eukaryota</taxon>
        <taxon>Viridiplantae</taxon>
        <taxon>Streptophyta</taxon>
        <taxon>Embryophyta</taxon>
        <taxon>Tracheophyta</taxon>
        <taxon>Spermatophyta</taxon>
        <taxon>Magnoliopsida</taxon>
        <taxon>eudicotyledons</taxon>
        <taxon>Gunneridae</taxon>
        <taxon>Pentapetalae</taxon>
        <taxon>asterids</taxon>
        <taxon>lamiids</taxon>
        <taxon>Solanales</taxon>
        <taxon>Solanaceae</taxon>
        <taxon>Solanoideae</taxon>
        <taxon>Capsiceae</taxon>
        <taxon>Capsicum</taxon>
    </lineage>
</organism>
<feature type="compositionally biased region" description="Basic and acidic residues" evidence="1">
    <location>
        <begin position="101"/>
        <end position="129"/>
    </location>
</feature>
<dbReference type="EMBL" id="MLFT02000001">
    <property type="protein sequence ID" value="PHT58903.1"/>
    <property type="molecule type" value="Genomic_DNA"/>
</dbReference>
<feature type="compositionally biased region" description="Basic and acidic residues" evidence="1">
    <location>
        <begin position="36"/>
        <end position="50"/>
    </location>
</feature>
<comment type="caution">
    <text evidence="2">The sequence shown here is derived from an EMBL/GenBank/DDBJ whole genome shotgun (WGS) entry which is preliminary data.</text>
</comment>
<feature type="region of interest" description="Disordered" evidence="1">
    <location>
        <begin position="1"/>
        <end position="129"/>
    </location>
</feature>
<proteinExistence type="predicted"/>
<dbReference type="AlphaFoldDB" id="A0A2G2XN33"/>
<evidence type="ECO:0000313" key="3">
    <source>
        <dbReference type="Proteomes" id="UP000224567"/>
    </source>
</evidence>
<reference evidence="3" key="2">
    <citation type="journal article" date="2017" name="J. Anim. Genet.">
        <title>Multiple reference genome sequences of hot pepper reveal the massive evolution of plant disease resistance genes by retroduplication.</title>
        <authorList>
            <person name="Kim S."/>
            <person name="Park J."/>
            <person name="Yeom S.-I."/>
            <person name="Kim Y.-M."/>
            <person name="Seo E."/>
            <person name="Kim K.-T."/>
            <person name="Kim M.-S."/>
            <person name="Lee J.M."/>
            <person name="Cheong K."/>
            <person name="Shin H.-S."/>
            <person name="Kim S.-B."/>
            <person name="Han K."/>
            <person name="Lee J."/>
            <person name="Park M."/>
            <person name="Lee H.-A."/>
            <person name="Lee H.-Y."/>
            <person name="Lee Y."/>
            <person name="Oh S."/>
            <person name="Lee J.H."/>
            <person name="Choi E."/>
            <person name="Choi E."/>
            <person name="Lee S.E."/>
            <person name="Jeon J."/>
            <person name="Kim H."/>
            <person name="Choi G."/>
            <person name="Song H."/>
            <person name="Lee J."/>
            <person name="Lee S.-C."/>
            <person name="Kwon J.-K."/>
            <person name="Lee H.-Y."/>
            <person name="Koo N."/>
            <person name="Hong Y."/>
            <person name="Kim R.W."/>
            <person name="Kang W.-H."/>
            <person name="Huh J.H."/>
            <person name="Kang B.-C."/>
            <person name="Yang T.-J."/>
            <person name="Lee Y.-H."/>
            <person name="Bennetzen J.L."/>
            <person name="Choi D."/>
        </authorList>
    </citation>
    <scope>NUCLEOTIDE SEQUENCE [LARGE SCALE GENOMIC DNA]</scope>
    <source>
        <strain evidence="3">cv. PBC81</strain>
    </source>
</reference>
<feature type="compositionally biased region" description="Basic and acidic residues" evidence="1">
    <location>
        <begin position="58"/>
        <end position="69"/>
    </location>
</feature>
<dbReference type="OrthoDB" id="1328539at2759"/>
<dbReference type="Proteomes" id="UP000224567">
    <property type="component" value="Unassembled WGS sequence"/>
</dbReference>
<protein>
    <submittedName>
        <fullName evidence="2">Uncharacterized protein</fullName>
    </submittedName>
</protein>
<evidence type="ECO:0000313" key="2">
    <source>
        <dbReference type="EMBL" id="PHT58903.1"/>
    </source>
</evidence>
<reference evidence="2 3" key="1">
    <citation type="journal article" date="2017" name="Genome Biol.">
        <title>New reference genome sequences of hot pepper reveal the massive evolution of plant disease-resistance genes by retroduplication.</title>
        <authorList>
            <person name="Kim S."/>
            <person name="Park J."/>
            <person name="Yeom S.I."/>
            <person name="Kim Y.M."/>
            <person name="Seo E."/>
            <person name="Kim K.T."/>
            <person name="Kim M.S."/>
            <person name="Lee J.M."/>
            <person name="Cheong K."/>
            <person name="Shin H.S."/>
            <person name="Kim S.B."/>
            <person name="Han K."/>
            <person name="Lee J."/>
            <person name="Park M."/>
            <person name="Lee H.A."/>
            <person name="Lee H.Y."/>
            <person name="Lee Y."/>
            <person name="Oh S."/>
            <person name="Lee J.H."/>
            <person name="Choi E."/>
            <person name="Choi E."/>
            <person name="Lee S.E."/>
            <person name="Jeon J."/>
            <person name="Kim H."/>
            <person name="Choi G."/>
            <person name="Song H."/>
            <person name="Lee J."/>
            <person name="Lee S.C."/>
            <person name="Kwon J.K."/>
            <person name="Lee H.Y."/>
            <person name="Koo N."/>
            <person name="Hong Y."/>
            <person name="Kim R.W."/>
            <person name="Kang W.H."/>
            <person name="Huh J.H."/>
            <person name="Kang B.C."/>
            <person name="Yang T.J."/>
            <person name="Lee Y.H."/>
            <person name="Bennetzen J.L."/>
            <person name="Choi D."/>
        </authorList>
    </citation>
    <scope>NUCLEOTIDE SEQUENCE [LARGE SCALE GENOMIC DNA]</scope>
    <source>
        <strain evidence="3">cv. PBC81</strain>
    </source>
</reference>
<name>A0A2G2XN33_CAPBA</name>
<sequence>MVKPSRGDKRKNDGRRKSITKRPLVEERSDDDSLEEESHPDVIRIEEKFTDTTSSCELESKVSIDEHNDNPNITTYREIESPAYDGEEPEPQRLVPQLFIEDEKQDKGEKKIESSSEKDCKVNDSETRKKTLDESTFLKFVVDSIINGDDYNKFIPPEEKKQDPIKETLSLIFLLEDEEPLPPKKQE</sequence>
<accession>A0A2G2XN33</accession>
<dbReference type="STRING" id="33114.A0A2G2XN33"/>
<feature type="compositionally biased region" description="Basic and acidic residues" evidence="1">
    <location>
        <begin position="1"/>
        <end position="11"/>
    </location>
</feature>